<dbReference type="GO" id="GO:0008641">
    <property type="term" value="F:ubiquitin-like modifier activating enzyme activity"/>
    <property type="evidence" value="ECO:0007669"/>
    <property type="project" value="InterPro"/>
</dbReference>
<keyword evidence="2" id="KW-0548">Nucleotidyltransferase</keyword>
<dbReference type="InterPro" id="IPR045886">
    <property type="entry name" value="ThiF/MoeB/HesA"/>
</dbReference>
<comment type="caution">
    <text evidence="2">The sequence shown here is derived from an EMBL/GenBank/DDBJ whole genome shotgun (WGS) entry which is preliminary data.</text>
</comment>
<evidence type="ECO:0000313" key="3">
    <source>
        <dbReference type="Proteomes" id="UP000561459"/>
    </source>
</evidence>
<protein>
    <submittedName>
        <fullName evidence="2">Molybdopterin/thiamine biosynthesis adenylyltransferase</fullName>
    </submittedName>
</protein>
<dbReference type="GO" id="GO:0061504">
    <property type="term" value="P:cyclic threonylcarbamoyladenosine biosynthetic process"/>
    <property type="evidence" value="ECO:0007669"/>
    <property type="project" value="TreeGrafter"/>
</dbReference>
<dbReference type="RefSeq" id="WP_183618332.1">
    <property type="nucleotide sequence ID" value="NZ_JACIDY010000009.1"/>
</dbReference>
<organism evidence="2 3">
    <name type="scientific">Novosphingobium fluoreni</name>
    <dbReference type="NCBI Taxonomy" id="1391222"/>
    <lineage>
        <taxon>Bacteria</taxon>
        <taxon>Pseudomonadati</taxon>
        <taxon>Pseudomonadota</taxon>
        <taxon>Alphaproteobacteria</taxon>
        <taxon>Sphingomonadales</taxon>
        <taxon>Sphingomonadaceae</taxon>
        <taxon>Novosphingobium</taxon>
    </lineage>
</organism>
<dbReference type="EMBL" id="JACIDY010000009">
    <property type="protein sequence ID" value="MBB3941461.1"/>
    <property type="molecule type" value="Genomic_DNA"/>
</dbReference>
<dbReference type="Gene3D" id="3.40.50.720">
    <property type="entry name" value="NAD(P)-binding Rossmann-like Domain"/>
    <property type="match status" value="1"/>
</dbReference>
<sequence>MNWWAEDTKRAIQEQRALGQLAERSSWLSNPIKRLAEGMRVAFDFDVQIGDRTIPLTLVYPDLFPDAAPWILPRDGKRLSGHQYGSQGELCLEYRPDNWMPDITGAMMVESAHRLLSSEDQTGEAAPSEHRTSRAQQIRQSFRRLLFSPDTISGLSGLAEGQVEKGEVLEQESVVTIAAQLARIGPPDEPVWSETQKRGGECRNVNAIVARIPEGEGRVCTSFSDLRALLWSSALPELAMDLASSSEPTFVVIFDGKRIYPLLVSGQDEGRAIATYDAIFVEKDFKRLDPEYERLKTAKVAIIGCGSIGSKVAVQLARSGVTDFVLVDSDVLASGNLVRNELDWRSVGFHKTVALSLRIEEINPACTVSPWAISIGGQESGAVAAATLSAIEECDLIVDATADPKAFNLCASIARRASIPMCWAQAFGGGAGGIVVRLQPDIDPTPLTARQRIEGWYREQNVEWPDDGSSQPYTDASGPGAPLIADDADVTVIASHLTRFAIDLLARPDATIFPYPAYLIGLREKWLFSAPFDVRPIDLGEADAWGTVKDADAAQALEEFLADLDPAAADAG</sequence>
<gene>
    <name evidence="2" type="ORF">GGR39_003138</name>
</gene>
<dbReference type="InterPro" id="IPR016135">
    <property type="entry name" value="UBQ-conjugating_enzyme/RWD"/>
</dbReference>
<evidence type="ECO:0000313" key="2">
    <source>
        <dbReference type="EMBL" id="MBB3941461.1"/>
    </source>
</evidence>
<dbReference type="Proteomes" id="UP000561459">
    <property type="component" value="Unassembled WGS sequence"/>
</dbReference>
<dbReference type="InterPro" id="IPR000594">
    <property type="entry name" value="ThiF_NAD_FAD-bd"/>
</dbReference>
<dbReference type="GO" id="GO:0061503">
    <property type="term" value="F:tRNA threonylcarbamoyladenosine dehydratase"/>
    <property type="evidence" value="ECO:0007669"/>
    <property type="project" value="TreeGrafter"/>
</dbReference>
<evidence type="ECO:0000259" key="1">
    <source>
        <dbReference type="Pfam" id="PF00899"/>
    </source>
</evidence>
<dbReference type="AlphaFoldDB" id="A0A7W6FZM1"/>
<dbReference type="PANTHER" id="PTHR43267:SF1">
    <property type="entry name" value="TRNA THREONYLCARBAMOYLADENOSINE DEHYDRATASE"/>
    <property type="match status" value="1"/>
</dbReference>
<reference evidence="2 3" key="1">
    <citation type="submission" date="2020-08" db="EMBL/GenBank/DDBJ databases">
        <title>Genomic Encyclopedia of Type Strains, Phase IV (KMG-IV): sequencing the most valuable type-strain genomes for metagenomic binning, comparative biology and taxonomic classification.</title>
        <authorList>
            <person name="Goeker M."/>
        </authorList>
    </citation>
    <scope>NUCLEOTIDE SEQUENCE [LARGE SCALE GENOMIC DNA]</scope>
    <source>
        <strain evidence="2 3">DSM 27568</strain>
    </source>
</reference>
<dbReference type="GO" id="GO:0016779">
    <property type="term" value="F:nucleotidyltransferase activity"/>
    <property type="evidence" value="ECO:0007669"/>
    <property type="project" value="UniProtKB-KW"/>
</dbReference>
<dbReference type="SUPFAM" id="SSF54495">
    <property type="entry name" value="UBC-like"/>
    <property type="match status" value="1"/>
</dbReference>
<keyword evidence="2" id="KW-0808">Transferase</keyword>
<dbReference type="InterPro" id="IPR035985">
    <property type="entry name" value="Ubiquitin-activating_enz"/>
</dbReference>
<keyword evidence="3" id="KW-1185">Reference proteome</keyword>
<dbReference type="PANTHER" id="PTHR43267">
    <property type="entry name" value="TRNA THREONYLCARBAMOYLADENOSINE DEHYDRATASE"/>
    <property type="match status" value="1"/>
</dbReference>
<feature type="domain" description="THIF-type NAD/FAD binding fold" evidence="1">
    <location>
        <begin position="290"/>
        <end position="429"/>
    </location>
</feature>
<name>A0A7W6FZM1_9SPHN</name>
<proteinExistence type="predicted"/>
<dbReference type="SUPFAM" id="SSF69572">
    <property type="entry name" value="Activating enzymes of the ubiquitin-like proteins"/>
    <property type="match status" value="1"/>
</dbReference>
<dbReference type="Pfam" id="PF00899">
    <property type="entry name" value="ThiF"/>
    <property type="match status" value="1"/>
</dbReference>
<accession>A0A7W6FZM1</accession>